<protein>
    <recommendedName>
        <fullName evidence="2">DUF1985 domain-containing protein</fullName>
    </recommendedName>
</protein>
<name>A0A2G2Z341_CAPAN</name>
<evidence type="ECO:0000259" key="2">
    <source>
        <dbReference type="Pfam" id="PF09331"/>
    </source>
</evidence>
<dbReference type="PANTHER" id="PTHR48449:SF1">
    <property type="entry name" value="DUF1985 DOMAIN-CONTAINING PROTEIN"/>
    <property type="match status" value="1"/>
</dbReference>
<dbReference type="PANTHER" id="PTHR48449">
    <property type="entry name" value="DUF1985 DOMAIN-CONTAINING PROTEIN"/>
    <property type="match status" value="1"/>
</dbReference>
<dbReference type="GO" id="GO:0006656">
    <property type="term" value="P:phosphatidylcholine biosynthetic process"/>
    <property type="evidence" value="ECO:0000318"/>
    <property type="project" value="GO_Central"/>
</dbReference>
<dbReference type="Pfam" id="PF09331">
    <property type="entry name" value="DUF1985"/>
    <property type="match status" value="1"/>
</dbReference>
<feature type="transmembrane region" description="Helical" evidence="1">
    <location>
        <begin position="528"/>
        <end position="546"/>
    </location>
</feature>
<dbReference type="GO" id="GO:0005737">
    <property type="term" value="C:cytoplasm"/>
    <property type="evidence" value="ECO:0000318"/>
    <property type="project" value="GO_Central"/>
</dbReference>
<keyword evidence="1" id="KW-0812">Transmembrane</keyword>
<dbReference type="Pfam" id="PF01633">
    <property type="entry name" value="Choline_kinase"/>
    <property type="match status" value="1"/>
</dbReference>
<keyword evidence="1" id="KW-0472">Membrane</keyword>
<dbReference type="Gene3D" id="3.30.200.20">
    <property type="entry name" value="Phosphorylase Kinase, domain 1"/>
    <property type="match status" value="1"/>
</dbReference>
<sequence>MYGKGIKVFIDRDEEIRTFESLSKKSQGPNLLGQFANVRVKEFIHARIGPDGVICVESFSSAAGRSIPQVVTDRGTSEEARLYPPLDELALQALSQSGAEYDEHGEEGCFKRDDADANSPSTEELVKTFSIDRYPVRMQCDGAADLTGDFVVKDNCFGKYLDLPEDNNARFQMKMMYELLKCRFMYENKDKMDAAWINYCGMPVCFGWKEFAIVTGLKCYPSSQVIPILTKKKTPRTPQKGKSKSCDCDDLVSIVGSRFKNKNLIEALKGKGFSKKHKQSLCLVWFVHNILWARDVNNNISLTLIKLFEDLDTFNNYPWGYESFKMTAKYLLTLLASKTVNLYGFLWAFMVWTFEVIPYLRQQVNYQEGVSCPRILRWLSAKTDKNVKFSDLFNPRRMQAKYDVVINAINALTASVKELTSTRGLIPSKRIVFPSAPLDIRAKKRRRVISRALSSIQKSEVATPLSVCCTEQRTMSKGKQHELKKKLGGRDYFDWYKEQYPSQANRVIWGLLNKVKASKKKQNRARRYYIVAVITTDLVLLGTWIFKPNC</sequence>
<dbReference type="EMBL" id="AYRZ02000007">
    <property type="protein sequence ID" value="PHT76389.1"/>
    <property type="molecule type" value="Genomic_DNA"/>
</dbReference>
<dbReference type="Proteomes" id="UP000222542">
    <property type="component" value="Unassembled WGS sequence"/>
</dbReference>
<reference evidence="3 4" key="1">
    <citation type="journal article" date="2014" name="Nat. Genet.">
        <title>Genome sequence of the hot pepper provides insights into the evolution of pungency in Capsicum species.</title>
        <authorList>
            <person name="Kim S."/>
            <person name="Park M."/>
            <person name="Yeom S.I."/>
            <person name="Kim Y.M."/>
            <person name="Lee J.M."/>
            <person name="Lee H.A."/>
            <person name="Seo E."/>
            <person name="Choi J."/>
            <person name="Cheong K."/>
            <person name="Kim K.T."/>
            <person name="Jung K."/>
            <person name="Lee G.W."/>
            <person name="Oh S.K."/>
            <person name="Bae C."/>
            <person name="Kim S.B."/>
            <person name="Lee H.Y."/>
            <person name="Kim S.Y."/>
            <person name="Kim M.S."/>
            <person name="Kang B.C."/>
            <person name="Jo Y.D."/>
            <person name="Yang H.B."/>
            <person name="Jeong H.J."/>
            <person name="Kang W.H."/>
            <person name="Kwon J.K."/>
            <person name="Shin C."/>
            <person name="Lim J.Y."/>
            <person name="Park J.H."/>
            <person name="Huh J.H."/>
            <person name="Kim J.S."/>
            <person name="Kim B.D."/>
            <person name="Cohen O."/>
            <person name="Paran I."/>
            <person name="Suh M.C."/>
            <person name="Lee S.B."/>
            <person name="Kim Y.K."/>
            <person name="Shin Y."/>
            <person name="Noh S.J."/>
            <person name="Park J."/>
            <person name="Seo Y.S."/>
            <person name="Kwon S.Y."/>
            <person name="Kim H.A."/>
            <person name="Park J.M."/>
            <person name="Kim H.J."/>
            <person name="Choi S.B."/>
            <person name="Bosland P.W."/>
            <person name="Reeves G."/>
            <person name="Jo S.H."/>
            <person name="Lee B.W."/>
            <person name="Cho H.T."/>
            <person name="Choi H.S."/>
            <person name="Lee M.S."/>
            <person name="Yu Y."/>
            <person name="Do Choi Y."/>
            <person name="Park B.S."/>
            <person name="van Deynze A."/>
            <person name="Ashrafi H."/>
            <person name="Hill T."/>
            <person name="Kim W.T."/>
            <person name="Pai H.S."/>
            <person name="Ahn H.K."/>
            <person name="Yeam I."/>
            <person name="Giovannoni J.J."/>
            <person name="Rose J.K."/>
            <person name="Sorensen I."/>
            <person name="Lee S.J."/>
            <person name="Kim R.W."/>
            <person name="Choi I.Y."/>
            <person name="Choi B.S."/>
            <person name="Lim J.S."/>
            <person name="Lee Y.H."/>
            <person name="Choi D."/>
        </authorList>
    </citation>
    <scope>NUCLEOTIDE SEQUENCE [LARGE SCALE GENOMIC DNA]</scope>
    <source>
        <strain evidence="4">cv. CM334</strain>
    </source>
</reference>
<keyword evidence="4" id="KW-1185">Reference proteome</keyword>
<comment type="caution">
    <text evidence="3">The sequence shown here is derived from an EMBL/GenBank/DDBJ whole genome shotgun (WGS) entry which is preliminary data.</text>
</comment>
<evidence type="ECO:0000313" key="4">
    <source>
        <dbReference type="Proteomes" id="UP000222542"/>
    </source>
</evidence>
<accession>A0A2G2Z341</accession>
<feature type="domain" description="DUF1985" evidence="2">
    <location>
        <begin position="190"/>
        <end position="329"/>
    </location>
</feature>
<dbReference type="GO" id="GO:0004305">
    <property type="term" value="F:ethanolamine kinase activity"/>
    <property type="evidence" value="ECO:0000318"/>
    <property type="project" value="GO_Central"/>
</dbReference>
<gene>
    <name evidence="3" type="ORF">T459_19911</name>
</gene>
<dbReference type="Gramene" id="PHT76389">
    <property type="protein sequence ID" value="PHT76389"/>
    <property type="gene ID" value="T459_19911"/>
</dbReference>
<dbReference type="AlphaFoldDB" id="A0A2G2Z341"/>
<reference evidence="3 4" key="2">
    <citation type="journal article" date="2017" name="Genome Biol.">
        <title>New reference genome sequences of hot pepper reveal the massive evolution of plant disease-resistance genes by retroduplication.</title>
        <authorList>
            <person name="Kim S."/>
            <person name="Park J."/>
            <person name="Yeom S.I."/>
            <person name="Kim Y.M."/>
            <person name="Seo E."/>
            <person name="Kim K.T."/>
            <person name="Kim M.S."/>
            <person name="Lee J.M."/>
            <person name="Cheong K."/>
            <person name="Shin H.S."/>
            <person name="Kim S.B."/>
            <person name="Han K."/>
            <person name="Lee J."/>
            <person name="Park M."/>
            <person name="Lee H.A."/>
            <person name="Lee H.Y."/>
            <person name="Lee Y."/>
            <person name="Oh S."/>
            <person name="Lee J.H."/>
            <person name="Choi E."/>
            <person name="Choi E."/>
            <person name="Lee S.E."/>
            <person name="Jeon J."/>
            <person name="Kim H."/>
            <person name="Choi G."/>
            <person name="Song H."/>
            <person name="Lee J."/>
            <person name="Lee S.C."/>
            <person name="Kwon J.K."/>
            <person name="Lee H.Y."/>
            <person name="Koo N."/>
            <person name="Hong Y."/>
            <person name="Kim R.W."/>
            <person name="Kang W.H."/>
            <person name="Huh J.H."/>
            <person name="Kang B.C."/>
            <person name="Yang T.J."/>
            <person name="Lee Y.H."/>
            <person name="Bennetzen J.L."/>
            <person name="Choi D."/>
        </authorList>
    </citation>
    <scope>NUCLEOTIDE SEQUENCE [LARGE SCALE GENOMIC DNA]</scope>
    <source>
        <strain evidence="4">cv. CM334</strain>
    </source>
</reference>
<dbReference type="GO" id="GO:0006646">
    <property type="term" value="P:phosphatidylethanolamine biosynthetic process"/>
    <property type="evidence" value="ECO:0000318"/>
    <property type="project" value="GO_Central"/>
</dbReference>
<evidence type="ECO:0000256" key="1">
    <source>
        <dbReference type="SAM" id="Phobius"/>
    </source>
</evidence>
<proteinExistence type="predicted"/>
<dbReference type="InterPro" id="IPR015410">
    <property type="entry name" value="DUF1985"/>
</dbReference>
<keyword evidence="1" id="KW-1133">Transmembrane helix</keyword>
<organism evidence="3 4">
    <name type="scientific">Capsicum annuum</name>
    <name type="common">Capsicum pepper</name>
    <dbReference type="NCBI Taxonomy" id="4072"/>
    <lineage>
        <taxon>Eukaryota</taxon>
        <taxon>Viridiplantae</taxon>
        <taxon>Streptophyta</taxon>
        <taxon>Embryophyta</taxon>
        <taxon>Tracheophyta</taxon>
        <taxon>Spermatophyta</taxon>
        <taxon>Magnoliopsida</taxon>
        <taxon>eudicotyledons</taxon>
        <taxon>Gunneridae</taxon>
        <taxon>Pentapetalae</taxon>
        <taxon>asterids</taxon>
        <taxon>lamiids</taxon>
        <taxon>Solanales</taxon>
        <taxon>Solanaceae</taxon>
        <taxon>Solanoideae</taxon>
        <taxon>Capsiceae</taxon>
        <taxon>Capsicum</taxon>
    </lineage>
</organism>
<evidence type="ECO:0000313" key="3">
    <source>
        <dbReference type="EMBL" id="PHT76389.1"/>
    </source>
</evidence>
<dbReference type="GO" id="GO:0004103">
    <property type="term" value="F:choline kinase activity"/>
    <property type="evidence" value="ECO:0000318"/>
    <property type="project" value="GO_Central"/>
</dbReference>